<sequence length="149" mass="16328">MTNLHGGGGGTKGYMLDGGERKEGFNREDAAQMRIKKKVTKWANDLEGEMAICTLAPKLFRCGEAQSGGFLQVVLSMAKGDDSILKISVQEDPMLKSPSRYVMPSISKYEDPPPELTVSAFLLPHSFFSDQFDMLLTMGKVGDFVLDEG</sequence>
<evidence type="ECO:0000256" key="1">
    <source>
        <dbReference type="SAM" id="MobiDB-lite"/>
    </source>
</evidence>
<keyword evidence="3" id="KW-1185">Reference proteome</keyword>
<comment type="caution">
    <text evidence="2">The sequence shown here is derived from an EMBL/GenBank/DDBJ whole genome shotgun (WGS) entry which is preliminary data.</text>
</comment>
<name>A0AAN9SGV0_PSOTE</name>
<evidence type="ECO:0000313" key="3">
    <source>
        <dbReference type="Proteomes" id="UP001386955"/>
    </source>
</evidence>
<protein>
    <submittedName>
        <fullName evidence="2">Uncharacterized protein</fullName>
    </submittedName>
</protein>
<organism evidence="2 3">
    <name type="scientific">Psophocarpus tetragonolobus</name>
    <name type="common">Winged bean</name>
    <name type="synonym">Dolichos tetragonolobus</name>
    <dbReference type="NCBI Taxonomy" id="3891"/>
    <lineage>
        <taxon>Eukaryota</taxon>
        <taxon>Viridiplantae</taxon>
        <taxon>Streptophyta</taxon>
        <taxon>Embryophyta</taxon>
        <taxon>Tracheophyta</taxon>
        <taxon>Spermatophyta</taxon>
        <taxon>Magnoliopsida</taxon>
        <taxon>eudicotyledons</taxon>
        <taxon>Gunneridae</taxon>
        <taxon>Pentapetalae</taxon>
        <taxon>rosids</taxon>
        <taxon>fabids</taxon>
        <taxon>Fabales</taxon>
        <taxon>Fabaceae</taxon>
        <taxon>Papilionoideae</taxon>
        <taxon>50 kb inversion clade</taxon>
        <taxon>NPAAA clade</taxon>
        <taxon>indigoferoid/millettioid clade</taxon>
        <taxon>Phaseoleae</taxon>
        <taxon>Psophocarpus</taxon>
    </lineage>
</organism>
<reference evidence="2 3" key="1">
    <citation type="submission" date="2024-01" db="EMBL/GenBank/DDBJ databases">
        <title>The genomes of 5 underutilized Papilionoideae crops provide insights into root nodulation and disease resistanc.</title>
        <authorList>
            <person name="Jiang F."/>
        </authorList>
    </citation>
    <scope>NUCLEOTIDE SEQUENCE [LARGE SCALE GENOMIC DNA]</scope>
    <source>
        <strain evidence="2">DUOXIRENSHENG_FW03</strain>
        <tissue evidence="2">Leaves</tissue>
    </source>
</reference>
<proteinExistence type="predicted"/>
<feature type="region of interest" description="Disordered" evidence="1">
    <location>
        <begin position="1"/>
        <end position="21"/>
    </location>
</feature>
<evidence type="ECO:0000313" key="2">
    <source>
        <dbReference type="EMBL" id="KAK7393147.1"/>
    </source>
</evidence>
<dbReference type="AlphaFoldDB" id="A0AAN9SGV0"/>
<feature type="compositionally biased region" description="Gly residues" evidence="1">
    <location>
        <begin position="1"/>
        <end position="12"/>
    </location>
</feature>
<gene>
    <name evidence="2" type="ORF">VNO78_21625</name>
</gene>
<accession>A0AAN9SGV0</accession>
<dbReference type="EMBL" id="JAYMYS010000005">
    <property type="protein sequence ID" value="KAK7393147.1"/>
    <property type="molecule type" value="Genomic_DNA"/>
</dbReference>
<dbReference type="Proteomes" id="UP001386955">
    <property type="component" value="Unassembled WGS sequence"/>
</dbReference>